<keyword evidence="2" id="KW-1185">Reference proteome</keyword>
<dbReference type="Proteomes" id="UP000709295">
    <property type="component" value="Unassembled WGS sequence"/>
</dbReference>
<proteinExistence type="predicted"/>
<dbReference type="EMBL" id="JAENGY010000654">
    <property type="protein sequence ID" value="KAG6958727.1"/>
    <property type="molecule type" value="Genomic_DNA"/>
</dbReference>
<name>A0A8J5IIP2_9STRA</name>
<evidence type="ECO:0000313" key="1">
    <source>
        <dbReference type="EMBL" id="KAG6958727.1"/>
    </source>
</evidence>
<gene>
    <name evidence="1" type="ORF">JG688_00010385</name>
</gene>
<accession>A0A8J5IIP2</accession>
<dbReference type="AlphaFoldDB" id="A0A8J5IIP2"/>
<evidence type="ECO:0000313" key="2">
    <source>
        <dbReference type="Proteomes" id="UP000709295"/>
    </source>
</evidence>
<feature type="non-terminal residue" evidence="1">
    <location>
        <position position="1"/>
    </location>
</feature>
<reference evidence="1" key="1">
    <citation type="submission" date="2021-01" db="EMBL/GenBank/DDBJ databases">
        <title>Phytophthora aleatoria, a newly-described species from Pinus radiata is distinct from Phytophthora cactorum isolates based on comparative genomics.</title>
        <authorList>
            <person name="Mcdougal R."/>
            <person name="Panda P."/>
            <person name="Williams N."/>
            <person name="Studholme D.J."/>
        </authorList>
    </citation>
    <scope>NUCLEOTIDE SEQUENCE</scope>
    <source>
        <strain evidence="1">NZFS 4037</strain>
    </source>
</reference>
<sequence length="176" mass="19329">QEEAALFFQGGGACVDKYTCDFALQCQLGSSALITTKASVTDTGIMNRPLDGNVFNAYNIVYLSGAASNGEWLFIDSIADKTQCKFYELVLMGIAGCPFTNLLPGDEFHGNMTEILNAYSLIMNVTRFNIDSDRHVWLTGNDYSSAEYLEGYDRCSSINTGGYYGHDGEYNCGYDV</sequence>
<comment type="caution">
    <text evidence="1">The sequence shown here is derived from an EMBL/GenBank/DDBJ whole genome shotgun (WGS) entry which is preliminary data.</text>
</comment>
<organism evidence="1 2">
    <name type="scientific">Phytophthora aleatoria</name>
    <dbReference type="NCBI Taxonomy" id="2496075"/>
    <lineage>
        <taxon>Eukaryota</taxon>
        <taxon>Sar</taxon>
        <taxon>Stramenopiles</taxon>
        <taxon>Oomycota</taxon>
        <taxon>Peronosporomycetes</taxon>
        <taxon>Peronosporales</taxon>
        <taxon>Peronosporaceae</taxon>
        <taxon>Phytophthora</taxon>
    </lineage>
</organism>
<protein>
    <submittedName>
        <fullName evidence="1">Uncharacterized protein</fullName>
    </submittedName>
</protein>